<reference evidence="1" key="1">
    <citation type="submission" date="2020-04" db="EMBL/GenBank/DDBJ databases">
        <authorList>
            <person name="Chiriac C."/>
            <person name="Salcher M."/>
            <person name="Ghai R."/>
            <person name="Kavagutti S V."/>
        </authorList>
    </citation>
    <scope>NUCLEOTIDE SEQUENCE</scope>
</reference>
<dbReference type="EMBL" id="LR796376">
    <property type="protein sequence ID" value="CAB4140452.1"/>
    <property type="molecule type" value="Genomic_DNA"/>
</dbReference>
<gene>
    <name evidence="1" type="ORF">UFOVP398_39</name>
</gene>
<evidence type="ECO:0000313" key="1">
    <source>
        <dbReference type="EMBL" id="CAB4140452.1"/>
    </source>
</evidence>
<proteinExistence type="predicted"/>
<organism evidence="1">
    <name type="scientific">uncultured Caudovirales phage</name>
    <dbReference type="NCBI Taxonomy" id="2100421"/>
    <lineage>
        <taxon>Viruses</taxon>
        <taxon>Duplodnaviria</taxon>
        <taxon>Heunggongvirae</taxon>
        <taxon>Uroviricota</taxon>
        <taxon>Caudoviricetes</taxon>
        <taxon>Peduoviridae</taxon>
        <taxon>Maltschvirus</taxon>
        <taxon>Maltschvirus maltsch</taxon>
    </lineage>
</organism>
<name>A0A6J5M2N8_9CAUD</name>
<dbReference type="GO" id="GO:0006355">
    <property type="term" value="P:regulation of DNA-templated transcription"/>
    <property type="evidence" value="ECO:0007669"/>
    <property type="project" value="InterPro"/>
</dbReference>
<sequence>MFRSVTHNKQTSGVRVLHMHIDAAIHARVRDAAKREGRTIRDLVEQALVEFTADAEAGKDKAKLIRVMRRGGGR</sequence>
<dbReference type="InterPro" id="IPR010985">
    <property type="entry name" value="Ribbon_hlx_hlx"/>
</dbReference>
<dbReference type="SUPFAM" id="SSF47598">
    <property type="entry name" value="Ribbon-helix-helix"/>
    <property type="match status" value="1"/>
</dbReference>
<protein>
    <submittedName>
        <fullName evidence="1">Uncharacterized protein</fullName>
    </submittedName>
</protein>
<accession>A0A6J5M2N8</accession>